<gene>
    <name evidence="3" type="ORF">K505DRAFT_344379</name>
</gene>
<keyword evidence="2" id="KW-0732">Signal</keyword>
<accession>A0A6A6WPE5</accession>
<evidence type="ECO:0000313" key="4">
    <source>
        <dbReference type="Proteomes" id="UP000799757"/>
    </source>
</evidence>
<evidence type="ECO:0000313" key="3">
    <source>
        <dbReference type="EMBL" id="KAF2785771.1"/>
    </source>
</evidence>
<feature type="chain" id="PRO_5025671097" evidence="2">
    <location>
        <begin position="34"/>
        <end position="469"/>
    </location>
</feature>
<dbReference type="AlphaFoldDB" id="A0A6A6WPE5"/>
<feature type="region of interest" description="Disordered" evidence="1">
    <location>
        <begin position="130"/>
        <end position="202"/>
    </location>
</feature>
<evidence type="ECO:0000256" key="1">
    <source>
        <dbReference type="SAM" id="MobiDB-lite"/>
    </source>
</evidence>
<protein>
    <submittedName>
        <fullName evidence="3">Uncharacterized protein</fullName>
    </submittedName>
</protein>
<feature type="compositionally biased region" description="Basic residues" evidence="1">
    <location>
        <begin position="135"/>
        <end position="147"/>
    </location>
</feature>
<feature type="signal peptide" evidence="2">
    <location>
        <begin position="1"/>
        <end position="33"/>
    </location>
</feature>
<dbReference type="Proteomes" id="UP000799757">
    <property type="component" value="Unassembled WGS sequence"/>
</dbReference>
<keyword evidence="4" id="KW-1185">Reference proteome</keyword>
<sequence length="469" mass="49424">MASQLEATGLGWALLPCALLGLDVGVAVDGAEAMERGGTAAGLAVMGRISKPNRTRLVGCLARTRGLDMRAAGWSGEAVARHRRGPVRAGVAESTMQRSDERGGTPCLDGSRLSHAVAVAVAVFVLQPQSSSSRSARRRRGPSRRRSAAGGLQAAIRALHHPDAAGIGPPQDTGPLDAAHAARNMGPAVGPSPGSGRQWARRSGGCVGWAVGRASTYMTLTHWVLCSLQTAAAAAAAAATLLAHTRPVQGPSARVRSKPQPANCGFRPLPHAALPQTPAVSHPIFAPAPASSAARAAYPSSTYRRDTPLHASPRLCPLQHSADCVKKVKRTTHGISQTLRPPPRSVPLTQAFWDELQKRHFSLARRTGTHQSLRHKPPGPSPHNSKCLPASLPITARLACILLLLPPSGLDTLAYSSVPERPSALGRKPCRNPPGSDLTWELEPAGTVVPDHETGRHRNKLFLSSRRCT</sequence>
<dbReference type="EMBL" id="MU002686">
    <property type="protein sequence ID" value="KAF2785771.1"/>
    <property type="molecule type" value="Genomic_DNA"/>
</dbReference>
<evidence type="ECO:0000256" key="2">
    <source>
        <dbReference type="SAM" id="SignalP"/>
    </source>
</evidence>
<proteinExistence type="predicted"/>
<reference evidence="3" key="1">
    <citation type="journal article" date="2020" name="Stud. Mycol.">
        <title>101 Dothideomycetes genomes: a test case for predicting lifestyles and emergence of pathogens.</title>
        <authorList>
            <person name="Haridas S."/>
            <person name="Albert R."/>
            <person name="Binder M."/>
            <person name="Bloem J."/>
            <person name="Labutti K."/>
            <person name="Salamov A."/>
            <person name="Andreopoulos B."/>
            <person name="Baker S."/>
            <person name="Barry K."/>
            <person name="Bills G."/>
            <person name="Bluhm B."/>
            <person name="Cannon C."/>
            <person name="Castanera R."/>
            <person name="Culley D."/>
            <person name="Daum C."/>
            <person name="Ezra D."/>
            <person name="Gonzalez J."/>
            <person name="Henrissat B."/>
            <person name="Kuo A."/>
            <person name="Liang C."/>
            <person name="Lipzen A."/>
            <person name="Lutzoni F."/>
            <person name="Magnuson J."/>
            <person name="Mondo S."/>
            <person name="Nolan M."/>
            <person name="Ohm R."/>
            <person name="Pangilinan J."/>
            <person name="Park H.-J."/>
            <person name="Ramirez L."/>
            <person name="Alfaro M."/>
            <person name="Sun H."/>
            <person name="Tritt A."/>
            <person name="Yoshinaga Y."/>
            <person name="Zwiers L.-H."/>
            <person name="Turgeon B."/>
            <person name="Goodwin S."/>
            <person name="Spatafora J."/>
            <person name="Crous P."/>
            <person name="Grigoriev I."/>
        </authorList>
    </citation>
    <scope>NUCLEOTIDE SEQUENCE</scope>
    <source>
        <strain evidence="3">CBS 109.77</strain>
    </source>
</reference>
<name>A0A6A6WPE5_9PLEO</name>
<feature type="region of interest" description="Disordered" evidence="1">
    <location>
        <begin position="85"/>
        <end position="109"/>
    </location>
</feature>
<organism evidence="3 4">
    <name type="scientific">Melanomma pulvis-pyrius CBS 109.77</name>
    <dbReference type="NCBI Taxonomy" id="1314802"/>
    <lineage>
        <taxon>Eukaryota</taxon>
        <taxon>Fungi</taxon>
        <taxon>Dikarya</taxon>
        <taxon>Ascomycota</taxon>
        <taxon>Pezizomycotina</taxon>
        <taxon>Dothideomycetes</taxon>
        <taxon>Pleosporomycetidae</taxon>
        <taxon>Pleosporales</taxon>
        <taxon>Melanommataceae</taxon>
        <taxon>Melanomma</taxon>
    </lineage>
</organism>